<protein>
    <submittedName>
        <fullName evidence="1">Uncharacterized protein</fullName>
    </submittedName>
</protein>
<reference evidence="1" key="1">
    <citation type="submission" date="2022-01" db="EMBL/GenBank/DDBJ databases">
        <title>Complete genome of Methanomicrobium antiquum DSM 21220.</title>
        <authorList>
            <person name="Chen S.-C."/>
            <person name="You Y.-T."/>
            <person name="Zhou Y.-Z."/>
            <person name="Lai M.-C."/>
        </authorList>
    </citation>
    <scope>NUCLEOTIDE SEQUENCE</scope>
    <source>
        <strain evidence="1">DSM 21220</strain>
    </source>
</reference>
<dbReference type="KEGG" id="manq:L1994_06570"/>
<evidence type="ECO:0000313" key="1">
    <source>
        <dbReference type="EMBL" id="WFN35824.1"/>
    </source>
</evidence>
<accession>A0AAF0FVM4</accession>
<dbReference type="RefSeq" id="WP_278098663.1">
    <property type="nucleotide sequence ID" value="NZ_CP091092.1"/>
</dbReference>
<proteinExistence type="predicted"/>
<gene>
    <name evidence="1" type="ORF">L1994_06570</name>
</gene>
<keyword evidence="2" id="KW-1185">Reference proteome</keyword>
<dbReference type="EMBL" id="CP091092">
    <property type="protein sequence ID" value="WFN35824.1"/>
    <property type="molecule type" value="Genomic_DNA"/>
</dbReference>
<sequence length="518" mass="58956">MKNAPVNISSKVDELSLVKDENPKKEESIREFISKEINSSVIVESADSESEIKKEIYAILVESIPTGNKTGNNIEGFESRIFPLIIDSNLGNPDYLSRKNGIKITILLDNKNRLGNTIWAHEAFATDIIRRIYKSGFGENVGFVSVLFIDATTDEDLILLTLNAADERKYEDKWNDEDSYICSLGWSELLIPKESKIIFYEKNDASLCSSLAYDEKNTESIENDAYFKDYVPKTYTEIAENLNEIDKFSKDGDYKNVIKSAAALNNRLFTIKNELKKISVSKDYKDKKNELMDVIFLISDAMSDYWYFGEYSDSEALLRASEGARKGLEKLNSLAATMNIVPYEVDTVINSNDYHFVDTHSLCDSFFYKDKSGGNDLSFKVEDWTLASGILAKNVLTGEVKQIKADYDEIFLLVTLRFAHLGYRGFGVDGVKTPSLNSFKLYYNGDEYSPFAVTDYMQNVGVPYYSKKLGRMEVFESVLVFPIKKDLYGENFIDKRAFLSLSPEGYDVQTWSLKKEMF</sequence>
<dbReference type="AlphaFoldDB" id="A0AAF0FVM4"/>
<dbReference type="Proteomes" id="UP001218895">
    <property type="component" value="Chromosome"/>
</dbReference>
<evidence type="ECO:0000313" key="2">
    <source>
        <dbReference type="Proteomes" id="UP001218895"/>
    </source>
</evidence>
<organism evidence="1 2">
    <name type="scientific">Methanomicrobium antiquum</name>
    <dbReference type="NCBI Taxonomy" id="487686"/>
    <lineage>
        <taxon>Archaea</taxon>
        <taxon>Methanobacteriati</taxon>
        <taxon>Methanobacteriota</taxon>
        <taxon>Stenosarchaea group</taxon>
        <taxon>Methanomicrobia</taxon>
        <taxon>Methanomicrobiales</taxon>
        <taxon>Methanomicrobiaceae</taxon>
        <taxon>Methanomicrobium</taxon>
    </lineage>
</organism>
<name>A0AAF0FVM4_9EURY</name>
<dbReference type="GeneID" id="79950046"/>